<evidence type="ECO:0000313" key="2">
    <source>
        <dbReference type="Ensembl" id="ENSHHUP00000090081.1"/>
    </source>
</evidence>
<dbReference type="Ensembl" id="ENSHHUT00000092873.1">
    <property type="protein sequence ID" value="ENSHHUP00000090081.1"/>
    <property type="gene ID" value="ENSHHUG00000052018.1"/>
</dbReference>
<accession>A0A4W5RJG3</accession>
<dbReference type="InterPro" id="IPR052142">
    <property type="entry name" value="Calmodulin_Regulator_PCP4-like"/>
</dbReference>
<dbReference type="Proteomes" id="UP000314982">
    <property type="component" value="Unassembled WGS sequence"/>
</dbReference>
<reference evidence="3" key="1">
    <citation type="submission" date="2018-06" db="EMBL/GenBank/DDBJ databases">
        <title>Genome assembly of Danube salmon.</title>
        <authorList>
            <person name="Macqueen D.J."/>
            <person name="Gundappa M.K."/>
        </authorList>
    </citation>
    <scope>NUCLEOTIDE SEQUENCE [LARGE SCALE GENOMIC DNA]</scope>
</reference>
<sequence>KGTFALSQKFGWCVKPEEVDIDLEASETKEASLAIQNKFRHFQMKKYQREKALCRRKWYVNEKQKD</sequence>
<comment type="similarity">
    <text evidence="1">Belongs to the PCP4 family.</text>
</comment>
<reference evidence="2" key="3">
    <citation type="submission" date="2025-09" db="UniProtKB">
        <authorList>
            <consortium name="Ensembl"/>
        </authorList>
    </citation>
    <scope>IDENTIFICATION</scope>
</reference>
<reference evidence="2" key="2">
    <citation type="submission" date="2025-08" db="UniProtKB">
        <authorList>
            <consortium name="Ensembl"/>
        </authorList>
    </citation>
    <scope>IDENTIFICATION</scope>
</reference>
<evidence type="ECO:0000256" key="1">
    <source>
        <dbReference type="ARBA" id="ARBA00038017"/>
    </source>
</evidence>
<organism evidence="2 3">
    <name type="scientific">Hucho hucho</name>
    <name type="common">huchen</name>
    <dbReference type="NCBI Taxonomy" id="62062"/>
    <lineage>
        <taxon>Eukaryota</taxon>
        <taxon>Metazoa</taxon>
        <taxon>Chordata</taxon>
        <taxon>Craniata</taxon>
        <taxon>Vertebrata</taxon>
        <taxon>Euteleostomi</taxon>
        <taxon>Actinopterygii</taxon>
        <taxon>Neopterygii</taxon>
        <taxon>Teleostei</taxon>
        <taxon>Protacanthopterygii</taxon>
        <taxon>Salmoniformes</taxon>
        <taxon>Salmonidae</taxon>
        <taxon>Salmoninae</taxon>
        <taxon>Hucho</taxon>
    </lineage>
</organism>
<dbReference type="GeneTree" id="ENSGT00990000211065"/>
<dbReference type="PANTHER" id="PTHR15359:SF8">
    <property type="entry name" value="PROTEIN CBG01055"/>
    <property type="match status" value="1"/>
</dbReference>
<dbReference type="PANTHER" id="PTHR15359">
    <property type="entry name" value="IG-LIKE DOMAIN-CONTAINING PROTEIN"/>
    <property type="match status" value="1"/>
</dbReference>
<dbReference type="AlphaFoldDB" id="A0A4W5RJG3"/>
<proteinExistence type="inferred from homology"/>
<name>A0A4W5RJG3_9TELE</name>
<evidence type="ECO:0000313" key="3">
    <source>
        <dbReference type="Proteomes" id="UP000314982"/>
    </source>
</evidence>
<protein>
    <submittedName>
        <fullName evidence="2">Uncharacterized protein</fullName>
    </submittedName>
</protein>
<keyword evidence="3" id="KW-1185">Reference proteome</keyword>